<organism evidence="11 12">
    <name type="scientific">Spizellomyces punctatus (strain DAOM BR117)</name>
    <dbReference type="NCBI Taxonomy" id="645134"/>
    <lineage>
        <taxon>Eukaryota</taxon>
        <taxon>Fungi</taxon>
        <taxon>Fungi incertae sedis</taxon>
        <taxon>Chytridiomycota</taxon>
        <taxon>Chytridiomycota incertae sedis</taxon>
        <taxon>Chytridiomycetes</taxon>
        <taxon>Spizellomycetales</taxon>
        <taxon>Spizellomycetaceae</taxon>
        <taxon>Spizellomyces</taxon>
    </lineage>
</organism>
<evidence type="ECO:0000256" key="9">
    <source>
        <dbReference type="SAM" id="MobiDB-lite"/>
    </source>
</evidence>
<dbReference type="InterPro" id="IPR029064">
    <property type="entry name" value="Ribosomal_eL30-like_sf"/>
</dbReference>
<dbReference type="SUPFAM" id="SSF55315">
    <property type="entry name" value="L30e-like"/>
    <property type="match status" value="1"/>
</dbReference>
<sequence>MAKEKKDKSPATPSKEKKQVEPTTPSAGDEESSSVSYETRVKACNAIAHPLASKKLTKKVLKTVKKAAKEKQVRRGVKEVVKALRKGAKGVVVIAGDISPVDVITHVPILCEEANVSYIYVPSKEELGSAGATKRATSCVLVVEKTTGGGEYGKYYDEIASEVKELNQKLITTV</sequence>
<accession>A0A0L0HN54</accession>
<evidence type="ECO:0000256" key="3">
    <source>
        <dbReference type="ARBA" id="ARBA00022517"/>
    </source>
</evidence>
<evidence type="ECO:0000256" key="8">
    <source>
        <dbReference type="RuleBase" id="RU366039"/>
    </source>
</evidence>
<evidence type="ECO:0000256" key="2">
    <source>
        <dbReference type="ARBA" id="ARBA00007337"/>
    </source>
</evidence>
<dbReference type="InParanoid" id="A0A0L0HN54"/>
<dbReference type="GO" id="GO:0031120">
    <property type="term" value="P:snRNA pseudouridine synthesis"/>
    <property type="evidence" value="ECO:0007669"/>
    <property type="project" value="UniProtKB-UniRule"/>
</dbReference>
<dbReference type="GO" id="GO:0000398">
    <property type="term" value="P:mRNA splicing, via spliceosome"/>
    <property type="evidence" value="ECO:0007669"/>
    <property type="project" value="UniProtKB-UniRule"/>
</dbReference>
<feature type="region of interest" description="Disordered" evidence="9">
    <location>
        <begin position="1"/>
        <end position="35"/>
    </location>
</feature>
<dbReference type="InterPro" id="IPR004038">
    <property type="entry name" value="Ribosomal_eL8/eL30/eS12/Gad45"/>
</dbReference>
<feature type="compositionally biased region" description="Basic and acidic residues" evidence="9">
    <location>
        <begin position="1"/>
        <end position="20"/>
    </location>
</feature>
<evidence type="ECO:0000256" key="5">
    <source>
        <dbReference type="ARBA" id="ARBA00022884"/>
    </source>
</evidence>
<dbReference type="GO" id="GO:0031429">
    <property type="term" value="C:box H/ACA snoRNP complex"/>
    <property type="evidence" value="ECO:0007669"/>
    <property type="project" value="UniProtKB-UniRule"/>
</dbReference>
<feature type="domain" description="Ribosomal protein eL8/eL30/eS12/Gadd45" evidence="10">
    <location>
        <begin position="59"/>
        <end position="145"/>
    </location>
</feature>
<dbReference type="InterPro" id="IPR002415">
    <property type="entry name" value="H/ACA_rnp_Nhp2-like"/>
</dbReference>
<name>A0A0L0HN54_SPIPD</name>
<evidence type="ECO:0000313" key="12">
    <source>
        <dbReference type="Proteomes" id="UP000053201"/>
    </source>
</evidence>
<dbReference type="PRINTS" id="PR00881">
    <property type="entry name" value="L7ARS6FAMILY"/>
</dbReference>
<reference evidence="11 12" key="1">
    <citation type="submission" date="2009-08" db="EMBL/GenBank/DDBJ databases">
        <title>The Genome Sequence of Spizellomyces punctatus strain DAOM BR117.</title>
        <authorList>
            <consortium name="The Broad Institute Genome Sequencing Platform"/>
            <person name="Russ C."/>
            <person name="Cuomo C."/>
            <person name="Shea T."/>
            <person name="Young S.K."/>
            <person name="Zeng Q."/>
            <person name="Koehrsen M."/>
            <person name="Haas B."/>
            <person name="Borodovsky M."/>
            <person name="Guigo R."/>
            <person name="Alvarado L."/>
            <person name="Berlin A."/>
            <person name="Bochicchio J."/>
            <person name="Borenstein D."/>
            <person name="Chapman S."/>
            <person name="Chen Z."/>
            <person name="Engels R."/>
            <person name="Freedman E."/>
            <person name="Gellesch M."/>
            <person name="Goldberg J."/>
            <person name="Griggs A."/>
            <person name="Gujja S."/>
            <person name="Heiman D."/>
            <person name="Hepburn T."/>
            <person name="Howarth C."/>
            <person name="Jen D."/>
            <person name="Larson L."/>
            <person name="Lewis B."/>
            <person name="Mehta T."/>
            <person name="Park D."/>
            <person name="Pearson M."/>
            <person name="Roberts A."/>
            <person name="Saif S."/>
            <person name="Shenoy N."/>
            <person name="Sisk P."/>
            <person name="Stolte C."/>
            <person name="Sykes S."/>
            <person name="Thomson T."/>
            <person name="Walk T."/>
            <person name="White J."/>
            <person name="Yandava C."/>
            <person name="Burger G."/>
            <person name="Gray M.W."/>
            <person name="Holland P.W.H."/>
            <person name="King N."/>
            <person name="Lang F.B.F."/>
            <person name="Roger A.J."/>
            <person name="Ruiz-Trillo I."/>
            <person name="Lander E."/>
            <person name="Nusbaum C."/>
        </authorList>
    </citation>
    <scope>NUCLEOTIDE SEQUENCE [LARGE SCALE GENOMIC DNA]</scope>
    <source>
        <strain evidence="11 12">DAOM BR117</strain>
    </source>
</reference>
<dbReference type="PRINTS" id="PR00883">
    <property type="entry name" value="NUCLEARHMG"/>
</dbReference>
<dbReference type="InterPro" id="IPR050257">
    <property type="entry name" value="eL8/uL1-like"/>
</dbReference>
<dbReference type="OrthoDB" id="5364946at2759"/>
<dbReference type="GeneID" id="27686389"/>
<dbReference type="VEuPathDB" id="FungiDB:SPPG_02830"/>
<comment type="function">
    <text evidence="8">Required for ribosome biogenesis. Part of a complex which catalyzes pseudouridylation of rRNA. This involves the isomerization of uridine such that the ribose is subsequently attached to C5, instead of the normal N1. Pseudouridine ('psi') residues may serve to stabilize the conformation of rRNAs.</text>
</comment>
<keyword evidence="12" id="KW-1185">Reference proteome</keyword>
<dbReference type="GO" id="GO:0000454">
    <property type="term" value="P:snoRNA guided rRNA pseudouridine synthesis"/>
    <property type="evidence" value="ECO:0007669"/>
    <property type="project" value="EnsemblFungi"/>
</dbReference>
<evidence type="ECO:0000256" key="1">
    <source>
        <dbReference type="ARBA" id="ARBA00004604"/>
    </source>
</evidence>
<dbReference type="Gene3D" id="3.30.1330.30">
    <property type="match status" value="1"/>
</dbReference>
<dbReference type="FunCoup" id="A0A0L0HN54">
    <property type="interactions" value="417"/>
</dbReference>
<comment type="function">
    <text evidence="8">Common component of the spliceosome and rRNA processing machinery.</text>
</comment>
<keyword evidence="6 8" id="KW-0539">Nucleus</keyword>
<dbReference type="PANTHER" id="PTHR23105">
    <property type="entry name" value="RIBOSOMAL PROTEIN L7AE FAMILY MEMBER"/>
    <property type="match status" value="1"/>
</dbReference>
<dbReference type="EMBL" id="KQ257453">
    <property type="protein sequence ID" value="KND02360.1"/>
    <property type="molecule type" value="Genomic_DNA"/>
</dbReference>
<comment type="subcellular location">
    <subcellularLocation>
        <location evidence="1 8">Nucleus</location>
        <location evidence="1 8">Nucleolus</location>
    </subcellularLocation>
</comment>
<keyword evidence="3" id="KW-0690">Ribosome biogenesis</keyword>
<dbReference type="Pfam" id="PF01248">
    <property type="entry name" value="Ribosomal_L7Ae"/>
    <property type="match status" value="1"/>
</dbReference>
<evidence type="ECO:0000256" key="7">
    <source>
        <dbReference type="ARBA" id="ARBA00023274"/>
    </source>
</evidence>
<dbReference type="Proteomes" id="UP000053201">
    <property type="component" value="Unassembled WGS sequence"/>
</dbReference>
<evidence type="ECO:0000256" key="4">
    <source>
        <dbReference type="ARBA" id="ARBA00022552"/>
    </source>
</evidence>
<comment type="similarity">
    <text evidence="2 8">Belongs to the eukaryotic ribosomal protein eL8 family.</text>
</comment>
<dbReference type="AlphaFoldDB" id="A0A0L0HN54"/>
<proteinExistence type="inferred from homology"/>
<dbReference type="STRING" id="645134.A0A0L0HN54"/>
<dbReference type="eggNOG" id="KOG3167">
    <property type="taxonomic scope" value="Eukaryota"/>
</dbReference>
<evidence type="ECO:0000313" key="11">
    <source>
        <dbReference type="EMBL" id="KND02360.1"/>
    </source>
</evidence>
<dbReference type="FunFam" id="3.30.1330.30:FF:000015">
    <property type="entry name" value="H/ACA ribonucleoprotein complex subunit NHP2"/>
    <property type="match status" value="1"/>
</dbReference>
<evidence type="ECO:0000259" key="10">
    <source>
        <dbReference type="Pfam" id="PF01248"/>
    </source>
</evidence>
<dbReference type="OMA" id="EDNYEAR"/>
<protein>
    <recommendedName>
        <fullName evidence="8">H/ACA ribonucleoprotein complex subunit 2</fullName>
    </recommendedName>
    <alternativeName>
        <fullName evidence="8">Nucleolar protein family A member 2</fullName>
    </alternativeName>
</protein>
<dbReference type="GO" id="GO:0034513">
    <property type="term" value="F:box H/ACA snoRNA binding"/>
    <property type="evidence" value="ECO:0007669"/>
    <property type="project" value="EnsemblFungi"/>
</dbReference>
<keyword evidence="5 8" id="KW-0694">RNA-binding</keyword>
<dbReference type="InterPro" id="IPR018492">
    <property type="entry name" value="Ribosomal_eL8/Nhp2"/>
</dbReference>
<dbReference type="RefSeq" id="XP_016610399.1">
    <property type="nucleotide sequence ID" value="XM_016751117.1"/>
</dbReference>
<gene>
    <name evidence="11" type="ORF">SPPG_02830</name>
</gene>
<evidence type="ECO:0000256" key="6">
    <source>
        <dbReference type="ARBA" id="ARBA00023242"/>
    </source>
</evidence>
<keyword evidence="7 8" id="KW-0687">Ribonucleoprotein</keyword>
<keyword evidence="4" id="KW-0698">rRNA processing</keyword>
<dbReference type="GO" id="GO:0000493">
    <property type="term" value="P:box H/ACA snoRNP assembly"/>
    <property type="evidence" value="ECO:0007669"/>
    <property type="project" value="EnsemblFungi"/>
</dbReference>